<keyword evidence="3" id="KW-1185">Reference proteome</keyword>
<comment type="caution">
    <text evidence="2">The sequence shown here is derived from an EMBL/GenBank/DDBJ whole genome shotgun (WGS) entry which is preliminary data.</text>
</comment>
<sequence length="88" mass="9802">MPSAAPIEACEPVPSSRTDEKDVQQVQENLHLTLDEEPLGVGSKYGFGHYDAQFGEVIFPADRSTGYCVERKLGWGLYSSVWLARELQ</sequence>
<protein>
    <submittedName>
        <fullName evidence="2">Uncharacterized protein</fullName>
    </submittedName>
</protein>
<gene>
    <name evidence="2" type="ORF">GSI_07030</name>
</gene>
<name>A0A2G8SAS8_9APHY</name>
<evidence type="ECO:0000256" key="1">
    <source>
        <dbReference type="SAM" id="MobiDB-lite"/>
    </source>
</evidence>
<dbReference type="AlphaFoldDB" id="A0A2G8SAS8"/>
<proteinExistence type="predicted"/>
<dbReference type="OrthoDB" id="5979581at2759"/>
<dbReference type="EMBL" id="AYKW01000013">
    <property type="protein sequence ID" value="PIL30861.1"/>
    <property type="molecule type" value="Genomic_DNA"/>
</dbReference>
<accession>A0A2G8SAS8</accession>
<dbReference type="Proteomes" id="UP000230002">
    <property type="component" value="Unassembled WGS sequence"/>
</dbReference>
<reference evidence="2 3" key="1">
    <citation type="journal article" date="2015" name="Sci. Rep.">
        <title>Chromosome-level genome map provides insights into diverse defense mechanisms in the medicinal fungus Ganoderma sinense.</title>
        <authorList>
            <person name="Zhu Y."/>
            <person name="Xu J."/>
            <person name="Sun C."/>
            <person name="Zhou S."/>
            <person name="Xu H."/>
            <person name="Nelson D.R."/>
            <person name="Qian J."/>
            <person name="Song J."/>
            <person name="Luo H."/>
            <person name="Xiang L."/>
            <person name="Li Y."/>
            <person name="Xu Z."/>
            <person name="Ji A."/>
            <person name="Wang L."/>
            <person name="Lu S."/>
            <person name="Hayward A."/>
            <person name="Sun W."/>
            <person name="Li X."/>
            <person name="Schwartz D.C."/>
            <person name="Wang Y."/>
            <person name="Chen S."/>
        </authorList>
    </citation>
    <scope>NUCLEOTIDE SEQUENCE [LARGE SCALE GENOMIC DNA]</scope>
    <source>
        <strain evidence="2 3">ZZ0214-1</strain>
    </source>
</reference>
<evidence type="ECO:0000313" key="2">
    <source>
        <dbReference type="EMBL" id="PIL30861.1"/>
    </source>
</evidence>
<organism evidence="2 3">
    <name type="scientific">Ganoderma sinense ZZ0214-1</name>
    <dbReference type="NCBI Taxonomy" id="1077348"/>
    <lineage>
        <taxon>Eukaryota</taxon>
        <taxon>Fungi</taxon>
        <taxon>Dikarya</taxon>
        <taxon>Basidiomycota</taxon>
        <taxon>Agaricomycotina</taxon>
        <taxon>Agaricomycetes</taxon>
        <taxon>Polyporales</taxon>
        <taxon>Polyporaceae</taxon>
        <taxon>Ganoderma</taxon>
    </lineage>
</organism>
<dbReference type="Gene3D" id="3.30.200.20">
    <property type="entry name" value="Phosphorylase Kinase, domain 1"/>
    <property type="match status" value="1"/>
</dbReference>
<feature type="region of interest" description="Disordered" evidence="1">
    <location>
        <begin position="1"/>
        <end position="22"/>
    </location>
</feature>
<evidence type="ECO:0000313" key="3">
    <source>
        <dbReference type="Proteomes" id="UP000230002"/>
    </source>
</evidence>